<feature type="region of interest" description="Disordered" evidence="1">
    <location>
        <begin position="120"/>
        <end position="157"/>
    </location>
</feature>
<feature type="non-terminal residue" evidence="2">
    <location>
        <position position="1"/>
    </location>
</feature>
<name>A0A9P1E7W5_CUSEU</name>
<feature type="region of interest" description="Disordered" evidence="1">
    <location>
        <begin position="61"/>
        <end position="91"/>
    </location>
</feature>
<feature type="compositionally biased region" description="Basic residues" evidence="1">
    <location>
        <begin position="141"/>
        <end position="153"/>
    </location>
</feature>
<proteinExistence type="predicted"/>
<reference evidence="2" key="1">
    <citation type="submission" date="2022-07" db="EMBL/GenBank/DDBJ databases">
        <authorList>
            <person name="Macas J."/>
            <person name="Novak P."/>
            <person name="Neumann P."/>
        </authorList>
    </citation>
    <scope>NUCLEOTIDE SEQUENCE</scope>
</reference>
<gene>
    <name evidence="2" type="ORF">CEURO_LOCUS9264</name>
</gene>
<evidence type="ECO:0000313" key="2">
    <source>
        <dbReference type="EMBL" id="CAH9085141.1"/>
    </source>
</evidence>
<dbReference type="OrthoDB" id="1939383at2759"/>
<dbReference type="EMBL" id="CAMAPE010000018">
    <property type="protein sequence ID" value="CAH9085141.1"/>
    <property type="molecule type" value="Genomic_DNA"/>
</dbReference>
<dbReference type="Proteomes" id="UP001152484">
    <property type="component" value="Unassembled WGS sequence"/>
</dbReference>
<protein>
    <submittedName>
        <fullName evidence="2">Uncharacterized protein</fullName>
    </submittedName>
</protein>
<sequence>MCGIPCAHAICAIYDKEEEAESYVDWCYSKEVYKKTYSYTLHPINGELLWPRTQFEEILPPLPKKMSGRPKKKRVSEETEPRPPTGSQLPRIGRIMTCSKCKGEGHNMKSCTATDGVGMEATPSTSTPAGAGIVGAGATGRRPRGCRGKKGNSRSREQSGFGVFFMKLRVKPYWNLASLERLCLDEGRRVLCE</sequence>
<evidence type="ECO:0000256" key="1">
    <source>
        <dbReference type="SAM" id="MobiDB-lite"/>
    </source>
</evidence>
<dbReference type="AlphaFoldDB" id="A0A9P1E7W5"/>
<organism evidence="2 3">
    <name type="scientific">Cuscuta europaea</name>
    <name type="common">European dodder</name>
    <dbReference type="NCBI Taxonomy" id="41803"/>
    <lineage>
        <taxon>Eukaryota</taxon>
        <taxon>Viridiplantae</taxon>
        <taxon>Streptophyta</taxon>
        <taxon>Embryophyta</taxon>
        <taxon>Tracheophyta</taxon>
        <taxon>Spermatophyta</taxon>
        <taxon>Magnoliopsida</taxon>
        <taxon>eudicotyledons</taxon>
        <taxon>Gunneridae</taxon>
        <taxon>Pentapetalae</taxon>
        <taxon>asterids</taxon>
        <taxon>lamiids</taxon>
        <taxon>Solanales</taxon>
        <taxon>Convolvulaceae</taxon>
        <taxon>Cuscuteae</taxon>
        <taxon>Cuscuta</taxon>
        <taxon>Cuscuta subgen. Cuscuta</taxon>
    </lineage>
</organism>
<accession>A0A9P1E7W5</accession>
<keyword evidence="3" id="KW-1185">Reference proteome</keyword>
<comment type="caution">
    <text evidence="2">The sequence shown here is derived from an EMBL/GenBank/DDBJ whole genome shotgun (WGS) entry which is preliminary data.</text>
</comment>
<evidence type="ECO:0000313" key="3">
    <source>
        <dbReference type="Proteomes" id="UP001152484"/>
    </source>
</evidence>